<comment type="caution">
    <text evidence="2">The sequence shown here is derived from an EMBL/GenBank/DDBJ whole genome shotgun (WGS) entry which is preliminary data.</text>
</comment>
<gene>
    <name evidence="2" type="ORF">PVAND_008087</name>
</gene>
<dbReference type="CDD" id="cd00403">
    <property type="entry name" value="Ribosomal_L1"/>
    <property type="match status" value="1"/>
</dbReference>
<proteinExistence type="predicted"/>
<dbReference type="EMBL" id="JADBJN010000002">
    <property type="protein sequence ID" value="KAG5678412.1"/>
    <property type="molecule type" value="Genomic_DNA"/>
</dbReference>
<dbReference type="Gene3D" id="3.40.50.790">
    <property type="match status" value="1"/>
</dbReference>
<name>A0A9J6C8E0_POLVA</name>
<feature type="region of interest" description="Disordered" evidence="1">
    <location>
        <begin position="386"/>
        <end position="537"/>
    </location>
</feature>
<dbReference type="Pfam" id="PF00687">
    <property type="entry name" value="Ribosomal_L1"/>
    <property type="match status" value="1"/>
</dbReference>
<dbReference type="InterPro" id="IPR028364">
    <property type="entry name" value="Ribosomal_uL1/biogenesis"/>
</dbReference>
<feature type="compositionally biased region" description="Basic residues" evidence="1">
    <location>
        <begin position="525"/>
        <end position="537"/>
    </location>
</feature>
<feature type="compositionally biased region" description="Basic and acidic residues" evidence="1">
    <location>
        <begin position="404"/>
        <end position="418"/>
    </location>
</feature>
<feature type="compositionally biased region" description="Basic and acidic residues" evidence="1">
    <location>
        <begin position="452"/>
        <end position="468"/>
    </location>
</feature>
<dbReference type="Proteomes" id="UP001107558">
    <property type="component" value="Chromosome 2"/>
</dbReference>
<dbReference type="AlphaFoldDB" id="A0A9J6C8E0"/>
<dbReference type="Gene3D" id="3.30.190.20">
    <property type="match status" value="1"/>
</dbReference>
<dbReference type="InterPro" id="IPR023674">
    <property type="entry name" value="Ribosomal_uL1-like"/>
</dbReference>
<accession>A0A9J6C8E0</accession>
<organism evidence="2 3">
    <name type="scientific">Polypedilum vanderplanki</name>
    <name type="common">Sleeping chironomid midge</name>
    <dbReference type="NCBI Taxonomy" id="319348"/>
    <lineage>
        <taxon>Eukaryota</taxon>
        <taxon>Metazoa</taxon>
        <taxon>Ecdysozoa</taxon>
        <taxon>Arthropoda</taxon>
        <taxon>Hexapoda</taxon>
        <taxon>Insecta</taxon>
        <taxon>Pterygota</taxon>
        <taxon>Neoptera</taxon>
        <taxon>Endopterygota</taxon>
        <taxon>Diptera</taxon>
        <taxon>Nematocera</taxon>
        <taxon>Chironomoidea</taxon>
        <taxon>Chironomidae</taxon>
        <taxon>Chironominae</taxon>
        <taxon>Polypedilum</taxon>
        <taxon>Polypedilum</taxon>
    </lineage>
</organism>
<feature type="region of interest" description="Disordered" evidence="1">
    <location>
        <begin position="1"/>
        <end position="24"/>
    </location>
</feature>
<protein>
    <submittedName>
        <fullName evidence="2">Uncharacterized protein</fullName>
    </submittedName>
</protein>
<keyword evidence="3" id="KW-1185">Reference proteome</keyword>
<sequence length="537" mass="61324">MGKLKNLEKKSKINAEFDKKTPGDRVKSIKDEKIAKKTKIQKKSEGISKAKKADDVQKIKKKKKLKILTQIKQEVEANAQKIETEGLKDDKSKLVSREIVKKALIALKDGIKKEAEQNSSKSLFDDELRIGMRVVAIKIPDCPPHAKKITLAHSLHDVNPDICFFIRDSKVKKADQDETVREFQQKLDAAGVKCKKIMTVTQLKHDYNTHNLKSKLCNLYDVFLVEPSIAEHVYKILGKVFIKKRKRPHQILVEKESILKEMIDKAILKVALNVNPNSNLSAFEVGTVKMDNIKIADNIMTAIEQLKEKWPGGWRNINRLFLSPLSKSKVSIPIFYSNINPNEVAVPVIKGDKVGRLEKLSVELKNQAKKLKLDLKSKKIIRVREQKTHETVKPANEESVNTESKTDKILLPEESVGKKDKKRNKKKMSNELVNQEENAVVDEPLSKKKKKSDNIIKKEKSVLDEFPAKKNKKNIKSKEVEIDKQEEQADFEKEKNKIKKKSKDIVTDTIKNDNVSTSTSEKKQSPKKKKKDKKNKA</sequence>
<reference evidence="2" key="1">
    <citation type="submission" date="2021-03" db="EMBL/GenBank/DDBJ databases">
        <title>Chromosome level genome of the anhydrobiotic midge Polypedilum vanderplanki.</title>
        <authorList>
            <person name="Yoshida Y."/>
            <person name="Kikawada T."/>
            <person name="Gusev O."/>
        </authorList>
    </citation>
    <scope>NUCLEOTIDE SEQUENCE</scope>
    <source>
        <strain evidence="2">NIAS01</strain>
        <tissue evidence="2">Whole body or cell culture</tissue>
    </source>
</reference>
<evidence type="ECO:0000256" key="1">
    <source>
        <dbReference type="SAM" id="MobiDB-lite"/>
    </source>
</evidence>
<evidence type="ECO:0000313" key="3">
    <source>
        <dbReference type="Proteomes" id="UP001107558"/>
    </source>
</evidence>
<feature type="compositionally biased region" description="Basic and acidic residues" evidence="1">
    <location>
        <begin position="476"/>
        <end position="495"/>
    </location>
</feature>
<dbReference type="SUPFAM" id="SSF56808">
    <property type="entry name" value="Ribosomal protein L1"/>
    <property type="match status" value="1"/>
</dbReference>
<dbReference type="InterPro" id="IPR016095">
    <property type="entry name" value="Ribosomal_uL1_3-a/b-sand"/>
</dbReference>
<feature type="compositionally biased region" description="Basic and acidic residues" evidence="1">
    <location>
        <begin position="386"/>
        <end position="396"/>
    </location>
</feature>
<dbReference type="OrthoDB" id="10251727at2759"/>
<evidence type="ECO:0000313" key="2">
    <source>
        <dbReference type="EMBL" id="KAG5678412.1"/>
    </source>
</evidence>